<dbReference type="Proteomes" id="UP001177023">
    <property type="component" value="Unassembled WGS sequence"/>
</dbReference>
<reference evidence="1" key="1">
    <citation type="submission" date="2023-06" db="EMBL/GenBank/DDBJ databases">
        <authorList>
            <person name="Delattre M."/>
        </authorList>
    </citation>
    <scope>NUCLEOTIDE SEQUENCE</scope>
    <source>
        <strain evidence="1">AF72</strain>
    </source>
</reference>
<proteinExistence type="predicted"/>
<comment type="caution">
    <text evidence="1">The sequence shown here is derived from an EMBL/GenBank/DDBJ whole genome shotgun (WGS) entry which is preliminary data.</text>
</comment>
<organism evidence="1 2">
    <name type="scientific">Mesorhabditis spiculigera</name>
    <dbReference type="NCBI Taxonomy" id="96644"/>
    <lineage>
        <taxon>Eukaryota</taxon>
        <taxon>Metazoa</taxon>
        <taxon>Ecdysozoa</taxon>
        <taxon>Nematoda</taxon>
        <taxon>Chromadorea</taxon>
        <taxon>Rhabditida</taxon>
        <taxon>Rhabditina</taxon>
        <taxon>Rhabditomorpha</taxon>
        <taxon>Rhabditoidea</taxon>
        <taxon>Rhabditidae</taxon>
        <taxon>Mesorhabditinae</taxon>
        <taxon>Mesorhabditis</taxon>
    </lineage>
</organism>
<name>A0AA36GBM7_9BILA</name>
<sequence>MALTSRLHLVGVFVLLVQVARFGFSSPVGSVRADACPFPNGSETAMHTYECADKMQITISAINVTDVNDKPMYPMDPKQAMILNLISYNHGQPITDNKVDVGLKQYQRSWTDNTCNWKEIPTLGLLDNIDGCDFAHNCPLASGPLQLKIQLDLSKFAAIINMLAAGKPYELEISMKNYNKGNVNHEEIACVVAQVHLI</sequence>
<keyword evidence="2" id="KW-1185">Reference proteome</keyword>
<protein>
    <recommendedName>
        <fullName evidence="3">MD-2-related lipid-recognition domain-containing protein</fullName>
    </recommendedName>
</protein>
<evidence type="ECO:0008006" key="3">
    <source>
        <dbReference type="Google" id="ProtNLM"/>
    </source>
</evidence>
<dbReference type="AlphaFoldDB" id="A0AA36GBM7"/>
<evidence type="ECO:0000313" key="2">
    <source>
        <dbReference type="Proteomes" id="UP001177023"/>
    </source>
</evidence>
<gene>
    <name evidence="1" type="ORF">MSPICULIGERA_LOCUS20792</name>
</gene>
<accession>A0AA36GBM7</accession>
<feature type="non-terminal residue" evidence="1">
    <location>
        <position position="1"/>
    </location>
</feature>
<dbReference type="PANTHER" id="PTHR35573">
    <property type="entry name" value="PROTEIN CBG22129"/>
    <property type="match status" value="1"/>
</dbReference>
<evidence type="ECO:0000313" key="1">
    <source>
        <dbReference type="EMBL" id="CAJ0582662.1"/>
    </source>
</evidence>
<dbReference type="PANTHER" id="PTHR35573:SF3">
    <property type="entry name" value="ML DOMAIN-CONTAINING PROTEIN"/>
    <property type="match status" value="1"/>
</dbReference>
<dbReference type="EMBL" id="CATQJA010002664">
    <property type="protein sequence ID" value="CAJ0582662.1"/>
    <property type="molecule type" value="Genomic_DNA"/>
</dbReference>